<name>A0A6M2Z7S1_ENTHR</name>
<dbReference type="EMBL" id="MK798157">
    <property type="protein sequence ID" value="QEO73358.1"/>
    <property type="molecule type" value="Genomic_DNA"/>
</dbReference>
<dbReference type="InterPro" id="IPR011664">
    <property type="entry name" value="Abi_system_AbiD/AbiF-like"/>
</dbReference>
<dbReference type="Pfam" id="PF07751">
    <property type="entry name" value="Abi_2"/>
    <property type="match status" value="1"/>
</dbReference>
<evidence type="ECO:0000313" key="1">
    <source>
        <dbReference type="EMBL" id="QEO73358.1"/>
    </source>
</evidence>
<sequence length="335" mass="39647">MGDIQTVFESSIDHNKVMKPFCSIDELINKLKTAEINPLSFDANEILFAQEFFTYTNYYSFSIYRKHLPDNDEKKYSFSDCMILYDFNMFLRSEISRITGRIELMLKSTFVKSLCQNYSGDLQKGECYLDSTIYTSKRVYQDEINVIDRRIQDRIKTLPIAHHIKHKDGKIPLWVIVPEFTFGEMTGFISSLDDEIKIQWIKESFLDLNRINTNIYGDEIIKKMFGWFSSTWYMRNVCAHYGRLYGSNFNVGSPSFFSEDFRKIKRYGKKKTYNRDLFAYMLAIKNILLFHSLSVQSDWNGFLEGIRIWIEENPETIQLKKIGFTENWKDVLTIK</sequence>
<reference evidence="1" key="1">
    <citation type="submission" date="2019-04" db="EMBL/GenBank/DDBJ databases">
        <title>Coexistence of cfr and poxtA in Enterococcus hirae Isolated from swine.</title>
        <authorList>
            <person name="Li D."/>
            <person name="Du X.-D."/>
        </authorList>
    </citation>
    <scope>NUCLEOTIDE SEQUENCE</scope>
    <source>
        <strain evidence="1">Fas4</strain>
        <plasmid evidence="1">pfas4-1</plasmid>
    </source>
</reference>
<geneLocation type="plasmid" evidence="1">
    <name>pfas4-1</name>
</geneLocation>
<keyword evidence="1" id="KW-0614">Plasmid</keyword>
<organism evidence="1">
    <name type="scientific">Enterococcus hirae</name>
    <dbReference type="NCBI Taxonomy" id="1354"/>
    <lineage>
        <taxon>Bacteria</taxon>
        <taxon>Bacillati</taxon>
        <taxon>Bacillota</taxon>
        <taxon>Bacilli</taxon>
        <taxon>Lactobacillales</taxon>
        <taxon>Enterococcaceae</taxon>
        <taxon>Enterococcus</taxon>
    </lineage>
</organism>
<dbReference type="RefSeq" id="WP_123866613.1">
    <property type="nucleotide sequence ID" value="NZ_JADKZS010000020.1"/>
</dbReference>
<protein>
    <submittedName>
        <fullName evidence="1">Abi family protein</fullName>
    </submittedName>
</protein>
<dbReference type="AlphaFoldDB" id="A0A6M2Z7S1"/>
<proteinExistence type="predicted"/>
<accession>A0A6M2Z7S1</accession>